<evidence type="ECO:0000313" key="2">
    <source>
        <dbReference type="Proteomes" id="UP001165060"/>
    </source>
</evidence>
<gene>
    <name evidence="1" type="ORF">TeGR_g3304</name>
</gene>
<organism evidence="1 2">
    <name type="scientific">Tetraparma gracilis</name>
    <dbReference type="NCBI Taxonomy" id="2962635"/>
    <lineage>
        <taxon>Eukaryota</taxon>
        <taxon>Sar</taxon>
        <taxon>Stramenopiles</taxon>
        <taxon>Ochrophyta</taxon>
        <taxon>Bolidophyceae</taxon>
        <taxon>Parmales</taxon>
        <taxon>Triparmaceae</taxon>
        <taxon>Tetraparma</taxon>
    </lineage>
</organism>
<keyword evidence="2" id="KW-1185">Reference proteome</keyword>
<reference evidence="1 2" key="1">
    <citation type="journal article" date="2023" name="Commun. Biol.">
        <title>Genome analysis of Parmales, the sister group of diatoms, reveals the evolutionary specialization of diatoms from phago-mixotrophs to photoautotrophs.</title>
        <authorList>
            <person name="Ban H."/>
            <person name="Sato S."/>
            <person name="Yoshikawa S."/>
            <person name="Yamada K."/>
            <person name="Nakamura Y."/>
            <person name="Ichinomiya M."/>
            <person name="Sato N."/>
            <person name="Blanc-Mathieu R."/>
            <person name="Endo H."/>
            <person name="Kuwata A."/>
            <person name="Ogata H."/>
        </authorList>
    </citation>
    <scope>NUCLEOTIDE SEQUENCE [LARGE SCALE GENOMIC DNA]</scope>
</reference>
<protein>
    <submittedName>
        <fullName evidence="1">Uncharacterized protein</fullName>
    </submittedName>
</protein>
<feature type="non-terminal residue" evidence="1">
    <location>
        <position position="1"/>
    </location>
</feature>
<name>A0ABQ6MW92_9STRA</name>
<dbReference type="EMBL" id="BRYB01004591">
    <property type="protein sequence ID" value="GMI33852.1"/>
    <property type="molecule type" value="Genomic_DNA"/>
</dbReference>
<evidence type="ECO:0000313" key="1">
    <source>
        <dbReference type="EMBL" id="GMI33852.1"/>
    </source>
</evidence>
<proteinExistence type="predicted"/>
<comment type="caution">
    <text evidence="1">The sequence shown here is derived from an EMBL/GenBank/DDBJ whole genome shotgun (WGS) entry which is preliminary data.</text>
</comment>
<dbReference type="Proteomes" id="UP001165060">
    <property type="component" value="Unassembled WGS sequence"/>
</dbReference>
<accession>A0ABQ6MW92</accession>
<sequence length="36" mass="4323">VDDFEFGVHYADADKLYKFETDEVDQMPKTEYNPQH</sequence>